<protein>
    <submittedName>
        <fullName evidence="1">BrnA antitoxin family protein</fullName>
    </submittedName>
</protein>
<dbReference type="Proteomes" id="UP000031561">
    <property type="component" value="Unassembled WGS sequence"/>
</dbReference>
<evidence type="ECO:0000313" key="1">
    <source>
        <dbReference type="EMBL" id="MCM1983698.1"/>
    </source>
</evidence>
<organism evidence="1 2">
    <name type="scientific">Lyngbya confervoides BDU141951</name>
    <dbReference type="NCBI Taxonomy" id="1574623"/>
    <lineage>
        <taxon>Bacteria</taxon>
        <taxon>Bacillati</taxon>
        <taxon>Cyanobacteriota</taxon>
        <taxon>Cyanophyceae</taxon>
        <taxon>Oscillatoriophycideae</taxon>
        <taxon>Oscillatoriales</taxon>
        <taxon>Microcoleaceae</taxon>
        <taxon>Lyngbya</taxon>
    </lineage>
</organism>
<gene>
    <name evidence="1" type="ORF">QQ91_0012805</name>
</gene>
<dbReference type="NCBIfam" id="NF047399">
    <property type="entry name" value="BrnA_antitoxin_add"/>
    <property type="match status" value="1"/>
</dbReference>
<accession>A0ABD4T5J9</accession>
<keyword evidence="2" id="KW-1185">Reference proteome</keyword>
<reference evidence="1 2" key="1">
    <citation type="journal article" date="2015" name="Genome Announc.">
        <title>Draft Genome Sequence of Filamentous Marine Cyanobacterium Lyngbya confervoides Strain BDU141951.</title>
        <authorList>
            <person name="Chandrababunaidu M.M."/>
            <person name="Sen D."/>
            <person name="Tripathy S."/>
        </authorList>
    </citation>
    <scope>NUCLEOTIDE SEQUENCE [LARGE SCALE GENOMIC DNA]</scope>
    <source>
        <strain evidence="1 2">BDU141951</strain>
    </source>
</reference>
<evidence type="ECO:0000313" key="2">
    <source>
        <dbReference type="Proteomes" id="UP000031561"/>
    </source>
</evidence>
<dbReference type="AlphaFoldDB" id="A0ABD4T5J9"/>
<proteinExistence type="predicted"/>
<name>A0ABD4T5J9_9CYAN</name>
<comment type="caution">
    <text evidence="1">The sequence shown here is derived from an EMBL/GenBank/DDBJ whole genome shotgun (WGS) entry which is preliminary data.</text>
</comment>
<dbReference type="EMBL" id="JTHE03000071">
    <property type="protein sequence ID" value="MCM1983698.1"/>
    <property type="molecule type" value="Genomic_DNA"/>
</dbReference>
<sequence>MNAEELDAKFDEGVEILEYFDLNSAKRPGLETKRVNVDFPVWMVEALDREAQRLGVHRQAIIKTWIARILDEQVV</sequence>
<dbReference type="RefSeq" id="WP_166282641.1">
    <property type="nucleotide sequence ID" value="NZ_JTHE03000071.1"/>
</dbReference>